<dbReference type="EMBL" id="WJQU01000002">
    <property type="protein sequence ID" value="KAJ6642816.1"/>
    <property type="molecule type" value="Genomic_DNA"/>
</dbReference>
<protein>
    <submittedName>
        <fullName evidence="1">Ejaculatory bulb-specific protein 3</fullName>
    </submittedName>
</protein>
<dbReference type="SUPFAM" id="SSF100910">
    <property type="entry name" value="Chemosensory protein Csp2"/>
    <property type="match status" value="1"/>
</dbReference>
<dbReference type="Gene3D" id="1.10.2080.10">
    <property type="entry name" value="Insect odorant-binding protein A10/Ejaculatory bulb-specific protein 3"/>
    <property type="match status" value="1"/>
</dbReference>
<dbReference type="Pfam" id="PF03392">
    <property type="entry name" value="OS-D"/>
    <property type="match status" value="1"/>
</dbReference>
<comment type="caution">
    <text evidence="1">The sequence shown here is derived from an EMBL/GenBank/DDBJ whole genome shotgun (WGS) entry which is preliminary data.</text>
</comment>
<dbReference type="PANTHER" id="PTHR11257:SF12">
    <property type="entry name" value="EJACULATORY BULB-SPECIFIC PROTEIN 3-RELATED"/>
    <property type="match status" value="1"/>
</dbReference>
<evidence type="ECO:0000313" key="2">
    <source>
        <dbReference type="Proteomes" id="UP001151699"/>
    </source>
</evidence>
<dbReference type="Proteomes" id="UP001151699">
    <property type="component" value="Chromosome B"/>
</dbReference>
<dbReference type="InterPro" id="IPR036682">
    <property type="entry name" value="OS_D_A10/PebIII_sf"/>
</dbReference>
<dbReference type="AlphaFoldDB" id="A0A9Q0N4L1"/>
<dbReference type="InterPro" id="IPR005055">
    <property type="entry name" value="A10/PebIII"/>
</dbReference>
<evidence type="ECO:0000313" key="1">
    <source>
        <dbReference type="EMBL" id="KAJ6642816.1"/>
    </source>
</evidence>
<organism evidence="1 2">
    <name type="scientific">Pseudolycoriella hygida</name>
    <dbReference type="NCBI Taxonomy" id="35572"/>
    <lineage>
        <taxon>Eukaryota</taxon>
        <taxon>Metazoa</taxon>
        <taxon>Ecdysozoa</taxon>
        <taxon>Arthropoda</taxon>
        <taxon>Hexapoda</taxon>
        <taxon>Insecta</taxon>
        <taxon>Pterygota</taxon>
        <taxon>Neoptera</taxon>
        <taxon>Endopterygota</taxon>
        <taxon>Diptera</taxon>
        <taxon>Nematocera</taxon>
        <taxon>Sciaroidea</taxon>
        <taxon>Sciaridae</taxon>
        <taxon>Pseudolycoriella</taxon>
    </lineage>
</organism>
<reference evidence="1" key="1">
    <citation type="submission" date="2022-07" db="EMBL/GenBank/DDBJ databases">
        <authorList>
            <person name="Trinca V."/>
            <person name="Uliana J.V.C."/>
            <person name="Torres T.T."/>
            <person name="Ward R.J."/>
            <person name="Monesi N."/>
        </authorList>
    </citation>
    <scope>NUCLEOTIDE SEQUENCE</scope>
    <source>
        <strain evidence="1">HSMRA1968</strain>
        <tissue evidence="1">Whole embryos</tissue>
    </source>
</reference>
<dbReference type="PANTHER" id="PTHR11257">
    <property type="entry name" value="CHEMOSENSORY PROTEIN-RELATED"/>
    <property type="match status" value="1"/>
</dbReference>
<name>A0A9Q0N4L1_9DIPT</name>
<accession>A0A9Q0N4L1</accession>
<keyword evidence="2" id="KW-1185">Reference proteome</keyword>
<gene>
    <name evidence="1" type="primary">EbpIII_0</name>
    <name evidence="1" type="ORF">Bhyg_07770</name>
</gene>
<sequence>MLIISLCRTNLALTTNLKMKYLAAFVFAAFVAITIARPEEKYTTKYDGVDVDEILKSDRLFNNYFKCLMDKGKCTPDGSELKRLLPDALKTNCSKCSEKQKSGTEHVIRFLIDNKPTQWEALQAKYDPEHTYTTQFKAEANQRGINL</sequence>
<dbReference type="OrthoDB" id="6344725at2759"/>
<proteinExistence type="predicted"/>